<gene>
    <name evidence="14" type="ORF">JKF63_02450</name>
</gene>
<evidence type="ECO:0000313" key="14">
    <source>
        <dbReference type="EMBL" id="KAG5496149.1"/>
    </source>
</evidence>
<protein>
    <recommendedName>
        <fullName evidence="10">ethanolamine-phosphate cytidylyltransferase</fullName>
        <ecNumber evidence="10">2.7.7.14</ecNumber>
    </recommendedName>
    <alternativeName>
        <fullName evidence="11">CTP:phosphoethanolamine cytidylyltransferase</fullName>
    </alternativeName>
</protein>
<evidence type="ECO:0000256" key="10">
    <source>
        <dbReference type="ARBA" id="ARBA00024221"/>
    </source>
</evidence>
<dbReference type="GeneID" id="94288552"/>
<comment type="pathway">
    <text evidence="9">Phospholipid metabolism; phosphatidylethanolamine biosynthesis; phosphatidylethanolamine from ethanolamine: step 2/3.</text>
</comment>
<dbReference type="InterPro" id="IPR044608">
    <property type="entry name" value="Ect1/PCYT2"/>
</dbReference>
<dbReference type="SUPFAM" id="SSF52374">
    <property type="entry name" value="Nucleotidylyl transferase"/>
    <property type="match status" value="2"/>
</dbReference>
<dbReference type="GO" id="GO:0005737">
    <property type="term" value="C:cytoplasm"/>
    <property type="evidence" value="ECO:0007669"/>
    <property type="project" value="TreeGrafter"/>
</dbReference>
<keyword evidence="6" id="KW-0443">Lipid metabolism</keyword>
<dbReference type="EMBL" id="JAFJZO010000032">
    <property type="protein sequence ID" value="KAG5496149.1"/>
    <property type="molecule type" value="Genomic_DNA"/>
</dbReference>
<evidence type="ECO:0000256" key="7">
    <source>
        <dbReference type="ARBA" id="ARBA00023209"/>
    </source>
</evidence>
<dbReference type="FunFam" id="3.40.50.620:FF:000108">
    <property type="entry name" value="Ethanolamine-phosphate cytidylyltransferase isoform 2"/>
    <property type="match status" value="1"/>
</dbReference>
<feature type="region of interest" description="Disordered" evidence="12">
    <location>
        <begin position="366"/>
        <end position="386"/>
    </location>
</feature>
<keyword evidence="3" id="KW-0444">Lipid biosynthesis</keyword>
<dbReference type="Proteomes" id="UP000674318">
    <property type="component" value="Chromosome 32"/>
</dbReference>
<feature type="domain" description="Cytidyltransferase-like" evidence="13">
    <location>
        <begin position="39"/>
        <end position="161"/>
    </location>
</feature>
<dbReference type="InterPro" id="IPR041723">
    <property type="entry name" value="CCT"/>
</dbReference>
<dbReference type="OrthoDB" id="40021at2759"/>
<evidence type="ECO:0000256" key="9">
    <source>
        <dbReference type="ARBA" id="ARBA00024191"/>
    </source>
</evidence>
<keyword evidence="15" id="KW-1185">Reference proteome</keyword>
<evidence type="ECO:0000256" key="6">
    <source>
        <dbReference type="ARBA" id="ARBA00023098"/>
    </source>
</evidence>
<feature type="compositionally biased region" description="Basic and acidic residues" evidence="12">
    <location>
        <begin position="368"/>
        <end position="386"/>
    </location>
</feature>
<keyword evidence="7" id="KW-0594">Phospholipid biosynthesis</keyword>
<sequence length="386" mass="43938">MKVSPGKVWLNADEPNDEYSLFSSEAIPPKKPGTVRIWVDGCFDMLHFGHANALRQARRLGDELFVGCHSDEEVMRFKGPPIMHAEERYEALRACKWVDYVVENYPYCTRLKDVQRFEIDYVVHGDDISVGLDGCNSYQEIIDAGKFKVVKRTEGISTTDLVGRMLLCTKNHMLKSLDEVQLENCLFEQSPTMHYLTTSRKIVQFSNNSSPQQGDRIVYVDGSFDLFHIGHIRVLQKARELGNYVIAGVYEDQVVNDQKGKNYPIMNLNERVLGVLSCRYVDEVVMGVPFDVTKELIDNLHIDVVIGGRFSDLAVEGRKITGHEVPRAMGIHCEVDSGCTLSTDTLIDRVVENRLAFMKRQAAKRAKDKISEETKPDEYRHVEELN</sequence>
<comment type="similarity">
    <text evidence="2">Belongs to the cytidylyltransferase family.</text>
</comment>
<dbReference type="AlphaFoldDB" id="A0A836HR84"/>
<dbReference type="EC" id="2.7.7.14" evidence="10"/>
<name>A0A836HR84_9TRYP</name>
<evidence type="ECO:0000256" key="4">
    <source>
        <dbReference type="ARBA" id="ARBA00022679"/>
    </source>
</evidence>
<dbReference type="RefSeq" id="XP_067754632.1">
    <property type="nucleotide sequence ID" value="XM_067898475.1"/>
</dbReference>
<dbReference type="UniPathway" id="UPA00558">
    <property type="reaction ID" value="UER00742"/>
</dbReference>
<evidence type="ECO:0000259" key="13">
    <source>
        <dbReference type="Pfam" id="PF01467"/>
    </source>
</evidence>
<feature type="domain" description="Cytidyltransferase-like" evidence="13">
    <location>
        <begin position="219"/>
        <end position="309"/>
    </location>
</feature>
<evidence type="ECO:0000256" key="1">
    <source>
        <dbReference type="ARBA" id="ARBA00005189"/>
    </source>
</evidence>
<proteinExistence type="inferred from homology"/>
<evidence type="ECO:0000256" key="8">
    <source>
        <dbReference type="ARBA" id="ARBA00023264"/>
    </source>
</evidence>
<dbReference type="GO" id="GO:0006646">
    <property type="term" value="P:phosphatidylethanolamine biosynthetic process"/>
    <property type="evidence" value="ECO:0007669"/>
    <property type="project" value="UniProtKB-UniPathway"/>
</dbReference>
<dbReference type="PANTHER" id="PTHR45780:SF2">
    <property type="entry name" value="ETHANOLAMINE-PHOSPHATE CYTIDYLYLTRANSFERASE"/>
    <property type="match status" value="1"/>
</dbReference>
<evidence type="ECO:0000256" key="12">
    <source>
        <dbReference type="SAM" id="MobiDB-lite"/>
    </source>
</evidence>
<keyword evidence="5" id="KW-0548">Nucleotidyltransferase</keyword>
<keyword evidence="8" id="KW-1208">Phospholipid metabolism</keyword>
<evidence type="ECO:0000256" key="2">
    <source>
        <dbReference type="ARBA" id="ARBA00010101"/>
    </source>
</evidence>
<dbReference type="CDD" id="cd02174">
    <property type="entry name" value="CCT"/>
    <property type="match status" value="1"/>
</dbReference>
<evidence type="ECO:0000256" key="3">
    <source>
        <dbReference type="ARBA" id="ARBA00022516"/>
    </source>
</evidence>
<dbReference type="Pfam" id="PF01467">
    <property type="entry name" value="CTP_transf_like"/>
    <property type="match status" value="2"/>
</dbReference>
<dbReference type="InterPro" id="IPR014729">
    <property type="entry name" value="Rossmann-like_a/b/a_fold"/>
</dbReference>
<evidence type="ECO:0000313" key="15">
    <source>
        <dbReference type="Proteomes" id="UP000674318"/>
    </source>
</evidence>
<comment type="caution">
    <text evidence="14">The sequence shown here is derived from an EMBL/GenBank/DDBJ whole genome shotgun (WGS) entry which is preliminary data.</text>
</comment>
<keyword evidence="4" id="KW-0808">Transferase</keyword>
<dbReference type="InterPro" id="IPR004821">
    <property type="entry name" value="Cyt_trans-like"/>
</dbReference>
<dbReference type="NCBIfam" id="TIGR00125">
    <property type="entry name" value="cyt_tran_rel"/>
    <property type="match status" value="2"/>
</dbReference>
<organism evidence="14 15">
    <name type="scientific">Porcisia hertigi</name>
    <dbReference type="NCBI Taxonomy" id="2761500"/>
    <lineage>
        <taxon>Eukaryota</taxon>
        <taxon>Discoba</taxon>
        <taxon>Euglenozoa</taxon>
        <taxon>Kinetoplastea</taxon>
        <taxon>Metakinetoplastina</taxon>
        <taxon>Trypanosomatida</taxon>
        <taxon>Trypanosomatidae</taxon>
        <taxon>Leishmaniinae</taxon>
        <taxon>Porcisia</taxon>
    </lineage>
</organism>
<reference evidence="14 15" key="1">
    <citation type="submission" date="2021-02" db="EMBL/GenBank/DDBJ databases">
        <title>Porcisia hertigi Genome sequencing and assembly.</title>
        <authorList>
            <person name="Almutairi H."/>
            <person name="Gatherer D."/>
        </authorList>
    </citation>
    <scope>NUCLEOTIDE SEQUENCE [LARGE SCALE GENOMIC DNA]</scope>
    <source>
        <strain evidence="14 15">C119</strain>
    </source>
</reference>
<comment type="pathway">
    <text evidence="1">Lipid metabolism.</text>
</comment>
<dbReference type="CDD" id="cd02173">
    <property type="entry name" value="ECT"/>
    <property type="match status" value="1"/>
</dbReference>
<evidence type="ECO:0000256" key="11">
    <source>
        <dbReference type="ARBA" id="ARBA00031473"/>
    </source>
</evidence>
<dbReference type="Gene3D" id="3.40.50.620">
    <property type="entry name" value="HUPs"/>
    <property type="match status" value="2"/>
</dbReference>
<dbReference type="KEGG" id="phet:94288552"/>
<dbReference type="GO" id="GO:0004306">
    <property type="term" value="F:ethanolamine-phosphate cytidylyltransferase activity"/>
    <property type="evidence" value="ECO:0007669"/>
    <property type="project" value="UniProtKB-EC"/>
</dbReference>
<dbReference type="PANTHER" id="PTHR45780">
    <property type="entry name" value="ETHANOLAMINE-PHOSPHATE CYTIDYLYLTRANSFERASE"/>
    <property type="match status" value="1"/>
</dbReference>
<evidence type="ECO:0000256" key="5">
    <source>
        <dbReference type="ARBA" id="ARBA00022695"/>
    </source>
</evidence>
<accession>A0A836HR84</accession>